<dbReference type="Proteomes" id="UP000692954">
    <property type="component" value="Unassembled WGS sequence"/>
</dbReference>
<evidence type="ECO:0000313" key="2">
    <source>
        <dbReference type="EMBL" id="CAD8099844.1"/>
    </source>
</evidence>
<reference evidence="2" key="1">
    <citation type="submission" date="2021-01" db="EMBL/GenBank/DDBJ databases">
        <authorList>
            <consortium name="Genoscope - CEA"/>
            <person name="William W."/>
        </authorList>
    </citation>
    <scope>NUCLEOTIDE SEQUENCE</scope>
</reference>
<organism evidence="2 3">
    <name type="scientific">Paramecium sonneborni</name>
    <dbReference type="NCBI Taxonomy" id="65129"/>
    <lineage>
        <taxon>Eukaryota</taxon>
        <taxon>Sar</taxon>
        <taxon>Alveolata</taxon>
        <taxon>Ciliophora</taxon>
        <taxon>Intramacronucleata</taxon>
        <taxon>Oligohymenophorea</taxon>
        <taxon>Peniculida</taxon>
        <taxon>Parameciidae</taxon>
        <taxon>Paramecium</taxon>
    </lineage>
</organism>
<evidence type="ECO:0008006" key="4">
    <source>
        <dbReference type="Google" id="ProtNLM"/>
    </source>
</evidence>
<keyword evidence="1" id="KW-0175">Coiled coil</keyword>
<evidence type="ECO:0000256" key="1">
    <source>
        <dbReference type="SAM" id="Coils"/>
    </source>
</evidence>
<dbReference type="CDD" id="cd00882">
    <property type="entry name" value="Ras_like_GTPase"/>
    <property type="match status" value="1"/>
</dbReference>
<name>A0A8S1PAE7_9CILI</name>
<protein>
    <recommendedName>
        <fullName evidence="4">G domain-containing protein</fullName>
    </recommendedName>
</protein>
<dbReference type="EMBL" id="CAJJDN010000072">
    <property type="protein sequence ID" value="CAD8099844.1"/>
    <property type="molecule type" value="Genomic_DNA"/>
</dbReference>
<proteinExistence type="predicted"/>
<sequence>MMQQDKINIDEKTLLETIDRISAQLDFFESKMKQNMNVLILVGNTGSGKSTIFNFLQGAKFKYVVTEEEEYLDLAEESQMFSEMNSGMKSVTKEPKYYYHEDYNHLLIDFPGFHDTNGEIDQLIIQMIFYKFITKSNVKIAYVITHPQNDFLERGQALQSFINTVFKEKNLEISKLALILNSYSQNYKDEKLIYSVQKQLKELQEGKHEWISIIRRVQSQESLDQIFSEKNREKLWLELITVNEIKFQPQILPFSDKISTYITEKSNLILKQICQQMDFNLTLKQKDLNDEQFILLQSLINSIQHILSSIPEHVEDWFNKFINVSLELSKTFHFENDINENSQNFLKIFNFFSFFSEFIYGYSAFEKHCDQVQQKCSYFLENLQKKIELQRAYEERNREQQNRIKAELQFTNESQIRIQKEQLYNQEYENRIKYESQLKMEQELRTILEQDKKGMEKQYQEYCEKSLEIQSNLEKLIQNEKNEKFQVEQDLKKQLQELQGRLNEMEERRKQWVDFKGKVKNEFKAGLHHWFKK</sequence>
<evidence type="ECO:0000313" key="3">
    <source>
        <dbReference type="Proteomes" id="UP000692954"/>
    </source>
</evidence>
<comment type="caution">
    <text evidence="2">The sequence shown here is derived from an EMBL/GenBank/DDBJ whole genome shotgun (WGS) entry which is preliminary data.</text>
</comment>
<gene>
    <name evidence="2" type="ORF">PSON_ATCC_30995.1.T0720227</name>
</gene>
<dbReference type="AlphaFoldDB" id="A0A8S1PAE7"/>
<feature type="coiled-coil region" evidence="1">
    <location>
        <begin position="438"/>
        <end position="515"/>
    </location>
</feature>
<keyword evidence="3" id="KW-1185">Reference proteome</keyword>
<accession>A0A8S1PAE7</accession>
<dbReference type="OrthoDB" id="8954335at2759"/>